<dbReference type="Gene3D" id="1.10.10.10">
    <property type="entry name" value="Winged helix-like DNA-binding domain superfamily/Winged helix DNA-binding domain"/>
    <property type="match status" value="1"/>
</dbReference>
<sequence length="66" mass="7557">MFGKDILNGKQLCAALGISTTLLYRLIRSGMPYHQLSPGSRKYYNLEAIKHWLLNAGYQQKTVWAK</sequence>
<evidence type="ECO:0008006" key="3">
    <source>
        <dbReference type="Google" id="ProtNLM"/>
    </source>
</evidence>
<comment type="caution">
    <text evidence="1">The sequence shown here is derived from an EMBL/GenBank/DDBJ whole genome shotgun (WGS) entry which is preliminary data.</text>
</comment>
<dbReference type="RefSeq" id="WP_188357668.1">
    <property type="nucleotide sequence ID" value="NZ_BMDS01000001.1"/>
</dbReference>
<protein>
    <recommendedName>
        <fullName evidence="3">Helix-turn-helix domain-containing protein</fullName>
    </recommendedName>
</protein>
<evidence type="ECO:0000313" key="1">
    <source>
        <dbReference type="EMBL" id="GGI62669.1"/>
    </source>
</evidence>
<gene>
    <name evidence="1" type="ORF">GCM10011459_05030</name>
</gene>
<dbReference type="InterPro" id="IPR036388">
    <property type="entry name" value="WH-like_DNA-bd_sf"/>
</dbReference>
<accession>A0ABQ2C4J9</accession>
<reference evidence="2" key="1">
    <citation type="journal article" date="2019" name="Int. J. Syst. Evol. Microbiol.">
        <title>The Global Catalogue of Microorganisms (GCM) 10K type strain sequencing project: providing services to taxonomists for standard genome sequencing and annotation.</title>
        <authorList>
            <consortium name="The Broad Institute Genomics Platform"/>
            <consortium name="The Broad Institute Genome Sequencing Center for Infectious Disease"/>
            <person name="Wu L."/>
            <person name="Ma J."/>
        </authorList>
    </citation>
    <scope>NUCLEOTIDE SEQUENCE [LARGE SCALE GENOMIC DNA]</scope>
    <source>
        <strain evidence="2">CCM 8609</strain>
    </source>
</reference>
<dbReference type="Proteomes" id="UP000603295">
    <property type="component" value="Unassembled WGS sequence"/>
</dbReference>
<keyword evidence="2" id="KW-1185">Reference proteome</keyword>
<dbReference type="SUPFAM" id="SSF46955">
    <property type="entry name" value="Putative DNA-binding domain"/>
    <property type="match status" value="1"/>
</dbReference>
<dbReference type="EMBL" id="BMDS01000001">
    <property type="protein sequence ID" value="GGI62669.1"/>
    <property type="molecule type" value="Genomic_DNA"/>
</dbReference>
<organism evidence="1 2">
    <name type="scientific">Limosilactobacillus caviae</name>
    <dbReference type="NCBI Taxonomy" id="1769424"/>
    <lineage>
        <taxon>Bacteria</taxon>
        <taxon>Bacillati</taxon>
        <taxon>Bacillota</taxon>
        <taxon>Bacilli</taxon>
        <taxon>Lactobacillales</taxon>
        <taxon>Lactobacillaceae</taxon>
        <taxon>Limosilactobacillus</taxon>
    </lineage>
</organism>
<dbReference type="InterPro" id="IPR009061">
    <property type="entry name" value="DNA-bd_dom_put_sf"/>
</dbReference>
<evidence type="ECO:0000313" key="2">
    <source>
        <dbReference type="Proteomes" id="UP000603295"/>
    </source>
</evidence>
<name>A0ABQ2C4J9_9LACO</name>
<proteinExistence type="predicted"/>